<feature type="non-terminal residue" evidence="4">
    <location>
        <position position="1"/>
    </location>
</feature>
<gene>
    <name evidence="4" type="ORF">g.8303</name>
</gene>
<evidence type="ECO:0000256" key="2">
    <source>
        <dbReference type="SAM" id="MobiDB-lite"/>
    </source>
</evidence>
<dbReference type="InterPro" id="IPR016187">
    <property type="entry name" value="CTDL_fold"/>
</dbReference>
<dbReference type="InterPro" id="IPR050111">
    <property type="entry name" value="C-type_lectin/snaclec_domain"/>
</dbReference>
<dbReference type="PANTHER" id="PTHR22803">
    <property type="entry name" value="MANNOSE, PHOSPHOLIPASE, LECTIN RECEPTOR RELATED"/>
    <property type="match status" value="1"/>
</dbReference>
<evidence type="ECO:0000259" key="3">
    <source>
        <dbReference type="PROSITE" id="PS50041"/>
    </source>
</evidence>
<dbReference type="AlphaFoldDB" id="A0A1B6LQM1"/>
<keyword evidence="1" id="KW-1015">Disulfide bond</keyword>
<dbReference type="SUPFAM" id="SSF56436">
    <property type="entry name" value="C-type lectin-like"/>
    <property type="match status" value="1"/>
</dbReference>
<protein>
    <recommendedName>
        <fullName evidence="3">C-type lectin domain-containing protein</fullName>
    </recommendedName>
</protein>
<name>A0A1B6LQM1_9HEMI</name>
<evidence type="ECO:0000256" key="1">
    <source>
        <dbReference type="ARBA" id="ARBA00023157"/>
    </source>
</evidence>
<reference evidence="4" key="1">
    <citation type="submission" date="2015-11" db="EMBL/GenBank/DDBJ databases">
        <title>De novo transcriptome assembly of four potential Pierce s Disease insect vectors from Arizona vineyards.</title>
        <authorList>
            <person name="Tassone E.E."/>
        </authorList>
    </citation>
    <scope>NUCLEOTIDE SEQUENCE</scope>
</reference>
<dbReference type="EMBL" id="GEBQ01013941">
    <property type="protein sequence ID" value="JAT26036.1"/>
    <property type="molecule type" value="Transcribed_RNA"/>
</dbReference>
<dbReference type="Gene3D" id="3.10.100.10">
    <property type="entry name" value="Mannose-Binding Protein A, subunit A"/>
    <property type="match status" value="1"/>
</dbReference>
<evidence type="ECO:0000313" key="4">
    <source>
        <dbReference type="EMBL" id="JAT26036.1"/>
    </source>
</evidence>
<proteinExistence type="predicted"/>
<feature type="domain" description="C-type lectin" evidence="3">
    <location>
        <begin position="43"/>
        <end position="158"/>
    </location>
</feature>
<dbReference type="PROSITE" id="PS00615">
    <property type="entry name" value="C_TYPE_LECTIN_1"/>
    <property type="match status" value="1"/>
</dbReference>
<dbReference type="InterPro" id="IPR001304">
    <property type="entry name" value="C-type_lectin-like"/>
</dbReference>
<sequence length="173" mass="20182">TNQSTNQPTNQSTNQSTNQPTNQSTNQSTNQQSTTNYLPKKKICKKSYFVYTEPKVNWFQAEKECNKTKKQLVSIYNKKEWEELKSAISFQAKRGEFWTSGTDREKEGTFKWTPSSTKFTFTNWDPVYEDPNNRGPWGSEDCVHLNPDLTWNDRDCTRVFLGFICEETNCVDD</sequence>
<dbReference type="CDD" id="cd00037">
    <property type="entry name" value="CLECT"/>
    <property type="match status" value="1"/>
</dbReference>
<accession>A0A1B6LQM1</accession>
<feature type="region of interest" description="Disordered" evidence="2">
    <location>
        <begin position="1"/>
        <end position="36"/>
    </location>
</feature>
<dbReference type="Pfam" id="PF00059">
    <property type="entry name" value="Lectin_C"/>
    <property type="match status" value="1"/>
</dbReference>
<dbReference type="InterPro" id="IPR018378">
    <property type="entry name" value="C-type_lectin_CS"/>
</dbReference>
<dbReference type="PROSITE" id="PS50041">
    <property type="entry name" value="C_TYPE_LECTIN_2"/>
    <property type="match status" value="1"/>
</dbReference>
<organism evidence="4">
    <name type="scientific">Graphocephala atropunctata</name>
    <dbReference type="NCBI Taxonomy" id="36148"/>
    <lineage>
        <taxon>Eukaryota</taxon>
        <taxon>Metazoa</taxon>
        <taxon>Ecdysozoa</taxon>
        <taxon>Arthropoda</taxon>
        <taxon>Hexapoda</taxon>
        <taxon>Insecta</taxon>
        <taxon>Pterygota</taxon>
        <taxon>Neoptera</taxon>
        <taxon>Paraneoptera</taxon>
        <taxon>Hemiptera</taxon>
        <taxon>Auchenorrhyncha</taxon>
        <taxon>Membracoidea</taxon>
        <taxon>Cicadellidae</taxon>
        <taxon>Cicadellinae</taxon>
        <taxon>Cicadellini</taxon>
        <taxon>Graphocephala</taxon>
    </lineage>
</organism>
<dbReference type="InterPro" id="IPR016186">
    <property type="entry name" value="C-type_lectin-like/link_sf"/>
</dbReference>
<dbReference type="SMART" id="SM00034">
    <property type="entry name" value="CLECT"/>
    <property type="match status" value="1"/>
</dbReference>